<name>A0ABW5N5G4_9FLAO</name>
<proteinExistence type="predicted"/>
<dbReference type="Proteomes" id="UP001597459">
    <property type="component" value="Unassembled WGS sequence"/>
</dbReference>
<reference evidence="2" key="1">
    <citation type="journal article" date="2019" name="Int. J. Syst. Evol. Microbiol.">
        <title>The Global Catalogue of Microorganisms (GCM) 10K type strain sequencing project: providing services to taxonomists for standard genome sequencing and annotation.</title>
        <authorList>
            <consortium name="The Broad Institute Genomics Platform"/>
            <consortium name="The Broad Institute Genome Sequencing Center for Infectious Disease"/>
            <person name="Wu L."/>
            <person name="Ma J."/>
        </authorList>
    </citation>
    <scope>NUCLEOTIDE SEQUENCE [LARGE SCALE GENOMIC DNA]</scope>
    <source>
        <strain evidence="2">KCTC 42423</strain>
    </source>
</reference>
<comment type="caution">
    <text evidence="1">The sequence shown here is derived from an EMBL/GenBank/DDBJ whole genome shotgun (WGS) entry which is preliminary data.</text>
</comment>
<protein>
    <recommendedName>
        <fullName evidence="3">XRE family transcriptional regulator</fullName>
    </recommendedName>
</protein>
<gene>
    <name evidence="1" type="ORF">ACFSTE_05920</name>
</gene>
<evidence type="ECO:0000313" key="2">
    <source>
        <dbReference type="Proteomes" id="UP001597459"/>
    </source>
</evidence>
<dbReference type="RefSeq" id="WP_378257656.1">
    <property type="nucleotide sequence ID" value="NZ_JBHSJV010000001.1"/>
</dbReference>
<evidence type="ECO:0008006" key="3">
    <source>
        <dbReference type="Google" id="ProtNLM"/>
    </source>
</evidence>
<organism evidence="1 2">
    <name type="scientific">Aquimarina hainanensis</name>
    <dbReference type="NCBI Taxonomy" id="1578017"/>
    <lineage>
        <taxon>Bacteria</taxon>
        <taxon>Pseudomonadati</taxon>
        <taxon>Bacteroidota</taxon>
        <taxon>Flavobacteriia</taxon>
        <taxon>Flavobacteriales</taxon>
        <taxon>Flavobacteriaceae</taxon>
        <taxon>Aquimarina</taxon>
    </lineage>
</organism>
<keyword evidence="2" id="KW-1185">Reference proteome</keyword>
<dbReference type="EMBL" id="JBHULX010000004">
    <property type="protein sequence ID" value="MFD2590361.1"/>
    <property type="molecule type" value="Genomic_DNA"/>
</dbReference>
<accession>A0ABW5N5G4</accession>
<evidence type="ECO:0000313" key="1">
    <source>
        <dbReference type="EMBL" id="MFD2590361.1"/>
    </source>
</evidence>
<sequence length="144" mass="16680">MSSIKKRIIEFIELRGISKYRFYKDTGISRGVLESSSGITEDNIAKLVAYYPEINLNWLIKGEGEIENSEIQKREENTLGVLTKEEEKLKQNLLKLLTSDSEIKEAFKYVIGKEINVYTTQKLMGLITDEQFFKAITSYLKDRE</sequence>